<dbReference type="STRING" id="234267.Acid_6405"/>
<sequence length="159" mass="17751">MASSTTKKALIRRYDRETLAGYINPLSFIRPEGVELLSDQANVTVVPFSEIRSLAFVREFESGSTTERAVFQTRPKTSGLWVSLRFRDGEVLEGILPNNLLLLESTGFTVIPPDPFGNLQRVWVPRASLLSVEVLGVVGSPLRKRKSKESKDQIGLFED</sequence>
<evidence type="ECO:0000313" key="1">
    <source>
        <dbReference type="EMBL" id="ABJ87331.1"/>
    </source>
</evidence>
<proteinExistence type="predicted"/>
<dbReference type="EMBL" id="CP000473">
    <property type="protein sequence ID" value="ABJ87331.1"/>
    <property type="molecule type" value="Genomic_DNA"/>
</dbReference>
<protein>
    <submittedName>
        <fullName evidence="1">Uncharacterized protein</fullName>
    </submittedName>
</protein>
<dbReference type="eggNOG" id="ENOG5032TCB">
    <property type="taxonomic scope" value="Bacteria"/>
</dbReference>
<dbReference type="InParanoid" id="Q01SN9"/>
<dbReference type="InterPro" id="IPR054251">
    <property type="entry name" value="DUF6982"/>
</dbReference>
<dbReference type="OrthoDB" id="118450at2"/>
<reference evidence="1" key="1">
    <citation type="submission" date="2006-10" db="EMBL/GenBank/DDBJ databases">
        <title>Complete sequence of Solibacter usitatus Ellin6076.</title>
        <authorList>
            <consortium name="US DOE Joint Genome Institute"/>
            <person name="Copeland A."/>
            <person name="Lucas S."/>
            <person name="Lapidus A."/>
            <person name="Barry K."/>
            <person name="Detter J.C."/>
            <person name="Glavina del Rio T."/>
            <person name="Hammon N."/>
            <person name="Israni S."/>
            <person name="Dalin E."/>
            <person name="Tice H."/>
            <person name="Pitluck S."/>
            <person name="Thompson L.S."/>
            <person name="Brettin T."/>
            <person name="Bruce D."/>
            <person name="Han C."/>
            <person name="Tapia R."/>
            <person name="Gilna P."/>
            <person name="Schmutz J."/>
            <person name="Larimer F."/>
            <person name="Land M."/>
            <person name="Hauser L."/>
            <person name="Kyrpides N."/>
            <person name="Mikhailova N."/>
            <person name="Janssen P.H."/>
            <person name="Kuske C.R."/>
            <person name="Richardson P."/>
        </authorList>
    </citation>
    <scope>NUCLEOTIDE SEQUENCE</scope>
    <source>
        <strain evidence="1">Ellin6076</strain>
    </source>
</reference>
<organism evidence="1">
    <name type="scientific">Solibacter usitatus (strain Ellin6076)</name>
    <dbReference type="NCBI Taxonomy" id="234267"/>
    <lineage>
        <taxon>Bacteria</taxon>
        <taxon>Pseudomonadati</taxon>
        <taxon>Acidobacteriota</taxon>
        <taxon>Terriglobia</taxon>
        <taxon>Bryobacterales</taxon>
        <taxon>Solibacteraceae</taxon>
        <taxon>Candidatus Solibacter</taxon>
    </lineage>
</organism>
<dbReference type="KEGG" id="sus:Acid_6405"/>
<dbReference type="HOGENOM" id="CLU_142809_0_0_0"/>
<gene>
    <name evidence="1" type="ordered locus">Acid_6405</name>
</gene>
<accession>Q01SN9</accession>
<name>Q01SN9_SOLUE</name>
<dbReference type="Pfam" id="PF22478">
    <property type="entry name" value="DUF6982"/>
    <property type="match status" value="1"/>
</dbReference>
<dbReference type="AlphaFoldDB" id="Q01SN9"/>